<dbReference type="AlphaFoldDB" id="A0A7X6S1B9"/>
<evidence type="ECO:0000256" key="1">
    <source>
        <dbReference type="ARBA" id="ARBA00004168"/>
    </source>
</evidence>
<dbReference type="GO" id="GO:0007155">
    <property type="term" value="P:cell adhesion"/>
    <property type="evidence" value="ECO:0007669"/>
    <property type="project" value="InterPro"/>
</dbReference>
<evidence type="ECO:0000313" key="9">
    <source>
        <dbReference type="Proteomes" id="UP000522720"/>
    </source>
</evidence>
<dbReference type="RefSeq" id="WP_168549743.1">
    <property type="nucleotide sequence ID" value="NZ_JAAXPR010000019.1"/>
</dbReference>
<evidence type="ECO:0000259" key="7">
    <source>
        <dbReference type="Pfam" id="PF17961"/>
    </source>
</evidence>
<evidence type="ECO:0000256" key="5">
    <source>
        <dbReference type="ARBA" id="ARBA00023088"/>
    </source>
</evidence>
<dbReference type="InterPro" id="IPR008966">
    <property type="entry name" value="Adhesion_dom_sf"/>
</dbReference>
<keyword evidence="3" id="KW-0964">Secreted</keyword>
<keyword evidence="2" id="KW-0134">Cell wall</keyword>
<dbReference type="InterPro" id="IPR041171">
    <property type="entry name" value="SDR_Ig"/>
</dbReference>
<dbReference type="Gene3D" id="2.60.40.740">
    <property type="match status" value="1"/>
</dbReference>
<dbReference type="Proteomes" id="UP000522720">
    <property type="component" value="Unassembled WGS sequence"/>
</dbReference>
<dbReference type="InterPro" id="IPR011252">
    <property type="entry name" value="Fibrogen-bd_dom1"/>
</dbReference>
<dbReference type="Gene3D" id="2.60.40.1280">
    <property type="match status" value="1"/>
</dbReference>
<evidence type="ECO:0000256" key="3">
    <source>
        <dbReference type="ARBA" id="ARBA00022525"/>
    </source>
</evidence>
<evidence type="ECO:0000256" key="6">
    <source>
        <dbReference type="SAM" id="SignalP"/>
    </source>
</evidence>
<feature type="domain" description="SDR-like Ig" evidence="7">
    <location>
        <begin position="50"/>
        <end position="140"/>
    </location>
</feature>
<gene>
    <name evidence="8" type="ORF">HF992_09215</name>
</gene>
<organism evidence="8 9">
    <name type="scientific">Streptococcus ovuberis</name>
    <dbReference type="NCBI Taxonomy" id="1936207"/>
    <lineage>
        <taxon>Bacteria</taxon>
        <taxon>Bacillati</taxon>
        <taxon>Bacillota</taxon>
        <taxon>Bacilli</taxon>
        <taxon>Lactobacillales</taxon>
        <taxon>Streptococcaceae</taxon>
        <taxon>Streptococcus</taxon>
    </lineage>
</organism>
<name>A0A7X6S1B9_9STRE</name>
<dbReference type="Pfam" id="PF17961">
    <property type="entry name" value="Big_8"/>
    <property type="match status" value="1"/>
</dbReference>
<keyword evidence="5" id="KW-0572">Peptidoglycan-anchor</keyword>
<reference evidence="8 9" key="1">
    <citation type="submission" date="2020-04" db="EMBL/GenBank/DDBJ databases">
        <title>MicrobeNet Type strains.</title>
        <authorList>
            <person name="Nicholson A.C."/>
        </authorList>
    </citation>
    <scope>NUCLEOTIDE SEQUENCE [LARGE SCALE GENOMIC DNA]</scope>
    <source>
        <strain evidence="8 9">CCUG 69612</strain>
    </source>
</reference>
<keyword evidence="9" id="KW-1185">Reference proteome</keyword>
<protein>
    <recommendedName>
        <fullName evidence="7">SDR-like Ig domain-containing protein</fullName>
    </recommendedName>
</protein>
<feature type="signal peptide" evidence="6">
    <location>
        <begin position="1"/>
        <end position="24"/>
    </location>
</feature>
<dbReference type="SUPFAM" id="SSF49401">
    <property type="entry name" value="Bacterial adhesins"/>
    <property type="match status" value="1"/>
</dbReference>
<accession>A0A7X6S1B9</accession>
<comment type="subcellular location">
    <subcellularLocation>
        <location evidence="1">Secreted</location>
        <location evidence="1">Cell wall</location>
        <topology evidence="1">Peptidoglycan-anchor</topology>
    </subcellularLocation>
</comment>
<comment type="caution">
    <text evidence="8">The sequence shown here is derived from an EMBL/GenBank/DDBJ whole genome shotgun (WGS) entry which is preliminary data.</text>
</comment>
<keyword evidence="4 6" id="KW-0732">Signal</keyword>
<evidence type="ECO:0000256" key="2">
    <source>
        <dbReference type="ARBA" id="ARBA00022512"/>
    </source>
</evidence>
<sequence length="413" mass="46626">MKKIVVLFLTLSALLGLDSNRATANSQDTEVVIERLYLSHAQGEDPLDSVEQWELFRVNVDFFIPETIARGGDKLEITLPSELKFGNLAAFDVQDEEGAIIGKARMNPGTKTLTLTYTDQVLSRPKAKGTFFFYAQVDHRQELPDMIPVDFTVNGQRVPAGELNFAGKEEQVVTRINKSAWQEDLNLNEATHVVSLNRIKESMENVVVSESLQHQKMVYLLDSFKVYKGRWVWQNNEWVLLDSVDITDHVSLLSSPQSYELSLGDVLPEEGIRIVYKTELTALPNLGQRLENKVRLDRAGYESEVVNGGYNYQKAGGYAQQSIYGLHIQAQDEQGLPVVGGFVQLFKTDTGEFVSSGSMDKDGHLIFRDLPKAAYTIRQTVTIDGEVQKREYLIHKEDFTQENPILSYHMISK</sequence>
<feature type="chain" id="PRO_5031248279" description="SDR-like Ig domain-containing protein" evidence="6">
    <location>
        <begin position="25"/>
        <end position="413"/>
    </location>
</feature>
<proteinExistence type="predicted"/>
<evidence type="ECO:0000256" key="4">
    <source>
        <dbReference type="ARBA" id="ARBA00022729"/>
    </source>
</evidence>
<dbReference type="EMBL" id="JAAXPR010000019">
    <property type="protein sequence ID" value="NKZ21004.1"/>
    <property type="molecule type" value="Genomic_DNA"/>
</dbReference>
<evidence type="ECO:0000313" key="8">
    <source>
        <dbReference type="EMBL" id="NKZ21004.1"/>
    </source>
</evidence>